<evidence type="ECO:0000313" key="1">
    <source>
        <dbReference type="EMBL" id="CUR31919.1"/>
    </source>
</evidence>
<dbReference type="Proteomes" id="UP000184315">
    <property type="component" value="Unassembled WGS sequence"/>
</dbReference>
<organism evidence="1 2">
    <name type="scientific">Planktothrix tepida PCC 9214</name>
    <dbReference type="NCBI Taxonomy" id="671072"/>
    <lineage>
        <taxon>Bacteria</taxon>
        <taxon>Bacillati</taxon>
        <taxon>Cyanobacteriota</taxon>
        <taxon>Cyanophyceae</taxon>
        <taxon>Oscillatoriophycideae</taxon>
        <taxon>Oscillatoriales</taxon>
        <taxon>Microcoleaceae</taxon>
        <taxon>Planktothrix</taxon>
    </lineage>
</organism>
<protein>
    <submittedName>
        <fullName evidence="1">Uncharacterized protein</fullName>
    </submittedName>
</protein>
<evidence type="ECO:0000313" key="2">
    <source>
        <dbReference type="Proteomes" id="UP000184315"/>
    </source>
</evidence>
<sequence>MIIHQSSGGFTGNIIEIKTQKHPRAFRHRNLKFPISEIRFLYIPKVESLKK</sequence>
<proteinExistence type="predicted"/>
<accession>A0A1J1LHC4</accession>
<reference evidence="2" key="1">
    <citation type="submission" date="2015-10" db="EMBL/GenBank/DDBJ databases">
        <authorList>
            <person name="Regsiter A."/>
            <person name="william w."/>
        </authorList>
    </citation>
    <scope>NUCLEOTIDE SEQUENCE [LARGE SCALE GENOMIC DNA]</scope>
</reference>
<dbReference type="AlphaFoldDB" id="A0A1J1LHC4"/>
<name>A0A1J1LHC4_9CYAN</name>
<dbReference type="EMBL" id="CZDF01000133">
    <property type="protein sequence ID" value="CUR31919.1"/>
    <property type="molecule type" value="Genomic_DNA"/>
</dbReference>
<gene>
    <name evidence="1" type="ORF">PL921430058</name>
</gene>
<keyword evidence="2" id="KW-1185">Reference proteome</keyword>